<dbReference type="Proteomes" id="UP000325081">
    <property type="component" value="Unassembled WGS sequence"/>
</dbReference>
<evidence type="ECO:0000256" key="1">
    <source>
        <dbReference type="SAM" id="Coils"/>
    </source>
</evidence>
<organism evidence="2 3">
    <name type="scientific">Striga asiatica</name>
    <name type="common">Asiatic witchweed</name>
    <name type="synonym">Buchnera asiatica</name>
    <dbReference type="NCBI Taxonomy" id="4170"/>
    <lineage>
        <taxon>Eukaryota</taxon>
        <taxon>Viridiplantae</taxon>
        <taxon>Streptophyta</taxon>
        <taxon>Embryophyta</taxon>
        <taxon>Tracheophyta</taxon>
        <taxon>Spermatophyta</taxon>
        <taxon>Magnoliopsida</taxon>
        <taxon>eudicotyledons</taxon>
        <taxon>Gunneridae</taxon>
        <taxon>Pentapetalae</taxon>
        <taxon>asterids</taxon>
        <taxon>lamiids</taxon>
        <taxon>Lamiales</taxon>
        <taxon>Orobanchaceae</taxon>
        <taxon>Buchnereae</taxon>
        <taxon>Striga</taxon>
    </lineage>
</organism>
<gene>
    <name evidence="2" type="ORF">STAS_10511</name>
</gene>
<dbReference type="AlphaFoldDB" id="A0A5A7PNE5"/>
<evidence type="ECO:0000313" key="3">
    <source>
        <dbReference type="Proteomes" id="UP000325081"/>
    </source>
</evidence>
<evidence type="ECO:0000313" key="2">
    <source>
        <dbReference type="EMBL" id="GER34300.1"/>
    </source>
</evidence>
<reference evidence="3" key="1">
    <citation type="journal article" date="2019" name="Curr. Biol.">
        <title>Genome Sequence of Striga asiatica Provides Insight into the Evolution of Plant Parasitism.</title>
        <authorList>
            <person name="Yoshida S."/>
            <person name="Kim S."/>
            <person name="Wafula E.K."/>
            <person name="Tanskanen J."/>
            <person name="Kim Y.M."/>
            <person name="Honaas L."/>
            <person name="Yang Z."/>
            <person name="Spallek T."/>
            <person name="Conn C.E."/>
            <person name="Ichihashi Y."/>
            <person name="Cheong K."/>
            <person name="Cui S."/>
            <person name="Der J.P."/>
            <person name="Gundlach H."/>
            <person name="Jiao Y."/>
            <person name="Hori C."/>
            <person name="Ishida J.K."/>
            <person name="Kasahara H."/>
            <person name="Kiba T."/>
            <person name="Kim M.S."/>
            <person name="Koo N."/>
            <person name="Laohavisit A."/>
            <person name="Lee Y.H."/>
            <person name="Lumba S."/>
            <person name="McCourt P."/>
            <person name="Mortimer J.C."/>
            <person name="Mutuku J.M."/>
            <person name="Nomura T."/>
            <person name="Sasaki-Sekimoto Y."/>
            <person name="Seto Y."/>
            <person name="Wang Y."/>
            <person name="Wakatake T."/>
            <person name="Sakakibara H."/>
            <person name="Demura T."/>
            <person name="Yamaguchi S."/>
            <person name="Yoneyama K."/>
            <person name="Manabe R.I."/>
            <person name="Nelson D.C."/>
            <person name="Schulman A.H."/>
            <person name="Timko M.P."/>
            <person name="dePamphilis C.W."/>
            <person name="Choi D."/>
            <person name="Shirasu K."/>
        </authorList>
    </citation>
    <scope>NUCLEOTIDE SEQUENCE [LARGE SCALE GENOMIC DNA]</scope>
    <source>
        <strain evidence="3">cv. UVA1</strain>
    </source>
</reference>
<dbReference type="OrthoDB" id="1735671at2759"/>
<proteinExistence type="predicted"/>
<comment type="caution">
    <text evidence="2">The sequence shown here is derived from an EMBL/GenBank/DDBJ whole genome shotgun (WGS) entry which is preliminary data.</text>
</comment>
<dbReference type="PANTHER" id="PTHR47747">
    <property type="entry name" value="RIBONUCLEASE P PROTEIN SUBUNIT P38-LIKE PROTEIN"/>
    <property type="match status" value="1"/>
</dbReference>
<sequence>MDENGSSNSFITTSEEKIDSSNSFIHKDTKTRDHELLQKLEDAQKQIEQLKKTRSDDGKANEKVVGIFAAREQFWLSEKKKLTEEIDVLVEELRALENEKDKSISKLNEKLNETEAVLLSKDKSIEQVEQKRREMEENLKKAEDLVQELRENSNHESQRHSNEILKHKTAFIELVSNQRQLKAEMGRVLRQFEAAKQELDSVLLQKDQSVLMAQRVSMELVKMRKDLEQKDQILSALLRKSKLEADEKEMLLNEVKSSKVMRKQAEMETARWKAVMEAKPERHSLRNILYKRGNNVKSDVFSGGKGVNSKSDVLSLGTNLCSTGAADDELKMAAEIEPPYSTITSEAESYEFAIKQNHNNNLEIDAFAEQLRLKDEKMETFRWRLLSTEIESKRLRAHIETLRQENLRLEALLMDRESELHSLKEQLVSQFNPPNLQKLHFGPSPPADHETVWSKVKIIKRKPEKDCRVGENGKVDDEIRDHDRARDIVLTIEYPQKDKQEKKVAAHHIREKSVDSDAAASVDQVTSKKTISGLKMDIQALGVSYKIKRLKQQFVMLERLTGKQESGESSESENGLLGIKGFYALTALLNKQVDRYQSLQGKTDDLCQRMEESRLNLRCVGPTVAKTVEETKMLEQFLDETFQLQRHIVATGQKLMEVQAKISCGFVEDDEKTIMPSGFDVKRFADSIRTLFQEVQRGFEIRISRIIGDLGGTLAIDSIIHLKK</sequence>
<dbReference type="PANTHER" id="PTHR47747:SF2">
    <property type="entry name" value="RIBONUCLEASE P PROTEIN SUBUNIT P38-LIKE PROTEIN"/>
    <property type="match status" value="1"/>
</dbReference>
<keyword evidence="1" id="KW-0175">Coiled coil</keyword>
<name>A0A5A7PNE5_STRAF</name>
<protein>
    <submittedName>
        <fullName evidence="2">Ribonuclease P protein subunit P38-related</fullName>
    </submittedName>
</protein>
<feature type="coiled-coil region" evidence="1">
    <location>
        <begin position="385"/>
        <end position="426"/>
    </location>
</feature>
<feature type="coiled-coil region" evidence="1">
    <location>
        <begin position="33"/>
        <end position="198"/>
    </location>
</feature>
<keyword evidence="3" id="KW-1185">Reference proteome</keyword>
<dbReference type="EMBL" id="BKCP01004872">
    <property type="protein sequence ID" value="GER34300.1"/>
    <property type="molecule type" value="Genomic_DNA"/>
</dbReference>
<accession>A0A5A7PNE5</accession>